<feature type="transmembrane region" description="Helical" evidence="5">
    <location>
        <begin position="54"/>
        <end position="71"/>
    </location>
</feature>
<dbReference type="SUPFAM" id="SSF103473">
    <property type="entry name" value="MFS general substrate transporter"/>
    <property type="match status" value="1"/>
</dbReference>
<accession>A0A2S2CV91</accession>
<feature type="transmembrane region" description="Helical" evidence="5">
    <location>
        <begin position="212"/>
        <end position="231"/>
    </location>
</feature>
<evidence type="ECO:0000256" key="3">
    <source>
        <dbReference type="ARBA" id="ARBA00023136"/>
    </source>
</evidence>
<evidence type="ECO:0000313" key="7">
    <source>
        <dbReference type="EMBL" id="AWK88433.1"/>
    </source>
</evidence>
<dbReference type="OrthoDB" id="5317164at2"/>
<name>A0A2S2CV91_9PROT</name>
<dbReference type="Gene3D" id="1.20.1250.20">
    <property type="entry name" value="MFS general substrate transporter like domains"/>
    <property type="match status" value="1"/>
</dbReference>
<feature type="transmembrane region" description="Helical" evidence="5">
    <location>
        <begin position="345"/>
        <end position="365"/>
    </location>
</feature>
<feature type="domain" description="Major facilitator superfamily (MFS) profile" evidence="6">
    <location>
        <begin position="249"/>
        <end position="444"/>
    </location>
</feature>
<protein>
    <submittedName>
        <fullName evidence="7">Cyanate transporter</fullName>
    </submittedName>
</protein>
<feature type="transmembrane region" description="Helical" evidence="5">
    <location>
        <begin position="91"/>
        <end position="110"/>
    </location>
</feature>
<dbReference type="EMBL" id="CP029354">
    <property type="protein sequence ID" value="AWK88433.1"/>
    <property type="molecule type" value="Genomic_DNA"/>
</dbReference>
<dbReference type="KEGG" id="azz:DEW08_20385"/>
<feature type="transmembrane region" description="Helical" evidence="5">
    <location>
        <begin position="252"/>
        <end position="278"/>
    </location>
</feature>
<evidence type="ECO:0000313" key="8">
    <source>
        <dbReference type="Proteomes" id="UP000245629"/>
    </source>
</evidence>
<feature type="transmembrane region" description="Helical" evidence="5">
    <location>
        <begin position="179"/>
        <end position="200"/>
    </location>
</feature>
<evidence type="ECO:0000256" key="2">
    <source>
        <dbReference type="ARBA" id="ARBA00022989"/>
    </source>
</evidence>
<evidence type="ECO:0000256" key="5">
    <source>
        <dbReference type="SAM" id="Phobius"/>
    </source>
</evidence>
<evidence type="ECO:0000256" key="4">
    <source>
        <dbReference type="SAM" id="MobiDB-lite"/>
    </source>
</evidence>
<proteinExistence type="predicted"/>
<dbReference type="CDD" id="cd17339">
    <property type="entry name" value="MFS_NIMT_CynX_like"/>
    <property type="match status" value="1"/>
</dbReference>
<dbReference type="PROSITE" id="PS50850">
    <property type="entry name" value="MFS"/>
    <property type="match status" value="1"/>
</dbReference>
<keyword evidence="3 5" id="KW-0472">Membrane</keyword>
<feature type="transmembrane region" description="Helical" evidence="5">
    <location>
        <begin position="146"/>
        <end position="167"/>
    </location>
</feature>
<feature type="region of interest" description="Disordered" evidence="4">
    <location>
        <begin position="1"/>
        <end position="23"/>
    </location>
</feature>
<dbReference type="PANTHER" id="PTHR23523">
    <property type="match status" value="1"/>
</dbReference>
<organism evidence="7 8">
    <name type="scientific">Azospirillum thermophilum</name>
    <dbReference type="NCBI Taxonomy" id="2202148"/>
    <lineage>
        <taxon>Bacteria</taxon>
        <taxon>Pseudomonadati</taxon>
        <taxon>Pseudomonadota</taxon>
        <taxon>Alphaproteobacteria</taxon>
        <taxon>Rhodospirillales</taxon>
        <taxon>Azospirillaceae</taxon>
        <taxon>Azospirillum</taxon>
    </lineage>
</organism>
<dbReference type="InterPro" id="IPR036259">
    <property type="entry name" value="MFS_trans_sf"/>
</dbReference>
<feature type="transmembrane region" description="Helical" evidence="5">
    <location>
        <begin position="405"/>
        <end position="427"/>
    </location>
</feature>
<dbReference type="RefSeq" id="WP_109330703.1">
    <property type="nucleotide sequence ID" value="NZ_CP029354.1"/>
</dbReference>
<feature type="transmembrane region" description="Helical" evidence="5">
    <location>
        <begin position="122"/>
        <end position="140"/>
    </location>
</feature>
<keyword evidence="8" id="KW-1185">Reference proteome</keyword>
<sequence length="444" mass="45243">MTASPSAARGQPLPHRAADPAQPDHAAASILADDLLVGVDEDPPPPARRPRHPLLVAGAIVLVALNLRPALSSVGPVLQEMVGELAISATLASVLTTLPVLCLGLFGLSAPGLARRFGSERVILAILLVLAAGIGLRAVPSFPAQMVAAVLAGAGIGIIGALLPGLVKRDFPDRAALMTGVYTMALCAGAAVAAGAAVPLEVAFGDRWNLSLAVWLLPAVVAAAVWFPLLPPRLPAGTPPAPRVRGLWGDGLAWQVTLFMGLQSSLAYILFAWLPVILRDRGVAPVDAGFVMSVQILVQVGAALVAPLLAARFRNQSLIAAATQAISLAGFLGCVYGPLDQLWGWAVLLGIGQGASFAVALTLIVMRAGDPHVAAQLSGMAQSVGYTLAAMGPLAAGLLHDRTGAWHASTGLFVCAGLSAALFGLAAGRARLVLEGGQGEGRRG</sequence>
<feature type="transmembrane region" description="Helical" evidence="5">
    <location>
        <begin position="318"/>
        <end position="339"/>
    </location>
</feature>
<dbReference type="InterPro" id="IPR011701">
    <property type="entry name" value="MFS"/>
</dbReference>
<keyword evidence="1 5" id="KW-0812">Transmembrane</keyword>
<feature type="transmembrane region" description="Helical" evidence="5">
    <location>
        <begin position="377"/>
        <end position="399"/>
    </location>
</feature>
<dbReference type="Proteomes" id="UP000245629">
    <property type="component" value="Chromosome 3"/>
</dbReference>
<dbReference type="AlphaFoldDB" id="A0A2S2CV91"/>
<dbReference type="GO" id="GO:0022857">
    <property type="term" value="F:transmembrane transporter activity"/>
    <property type="evidence" value="ECO:0007669"/>
    <property type="project" value="InterPro"/>
</dbReference>
<evidence type="ECO:0000259" key="6">
    <source>
        <dbReference type="PROSITE" id="PS50850"/>
    </source>
</evidence>
<gene>
    <name evidence="7" type="ORF">DEW08_20385</name>
</gene>
<dbReference type="InterPro" id="IPR020846">
    <property type="entry name" value="MFS_dom"/>
</dbReference>
<feature type="transmembrane region" description="Helical" evidence="5">
    <location>
        <begin position="290"/>
        <end position="311"/>
    </location>
</feature>
<dbReference type="InterPro" id="IPR052524">
    <property type="entry name" value="MFS_Cyanate_Porter"/>
</dbReference>
<dbReference type="Pfam" id="PF07690">
    <property type="entry name" value="MFS_1"/>
    <property type="match status" value="1"/>
</dbReference>
<dbReference type="PANTHER" id="PTHR23523:SF2">
    <property type="entry name" value="2-NITROIMIDAZOLE TRANSPORTER"/>
    <property type="match status" value="1"/>
</dbReference>
<reference evidence="8" key="1">
    <citation type="submission" date="2018-05" db="EMBL/GenBank/DDBJ databases">
        <title>Azospirillum thermophila sp. nov., a novel isolated from hot spring.</title>
        <authorList>
            <person name="Zhao Z."/>
        </authorList>
    </citation>
    <scope>NUCLEOTIDE SEQUENCE [LARGE SCALE GENOMIC DNA]</scope>
    <source>
        <strain evidence="8">CFH 70021</strain>
    </source>
</reference>
<keyword evidence="2 5" id="KW-1133">Transmembrane helix</keyword>
<evidence type="ECO:0000256" key="1">
    <source>
        <dbReference type="ARBA" id="ARBA00022692"/>
    </source>
</evidence>